<evidence type="ECO:0000313" key="6">
    <source>
        <dbReference type="Proteomes" id="UP000239772"/>
    </source>
</evidence>
<feature type="domain" description="Carbohydrate kinase PfkB" evidence="4">
    <location>
        <begin position="30"/>
        <end position="296"/>
    </location>
</feature>
<name>A0A2T1HTR6_9HYPH</name>
<dbReference type="PANTHER" id="PTHR43085:SF15">
    <property type="entry name" value="2-DEHYDRO-3-DEOXYGLUCONOKINASE"/>
    <property type="match status" value="1"/>
</dbReference>
<dbReference type="InterPro" id="IPR029056">
    <property type="entry name" value="Ribokinase-like"/>
</dbReference>
<proteinExistence type="inferred from homology"/>
<comment type="similarity">
    <text evidence="1">Belongs to the carbohydrate kinase PfkB family.</text>
</comment>
<keyword evidence="6" id="KW-1185">Reference proteome</keyword>
<dbReference type="AlphaFoldDB" id="A0A2T1HTR6"/>
<keyword evidence="2" id="KW-0808">Transferase</keyword>
<evidence type="ECO:0000259" key="4">
    <source>
        <dbReference type="Pfam" id="PF00294"/>
    </source>
</evidence>
<dbReference type="Proteomes" id="UP000239772">
    <property type="component" value="Unassembled WGS sequence"/>
</dbReference>
<evidence type="ECO:0000313" key="5">
    <source>
        <dbReference type="EMBL" id="PSC04929.1"/>
    </source>
</evidence>
<comment type="caution">
    <text evidence="5">The sequence shown here is derived from an EMBL/GenBank/DDBJ whole genome shotgun (WGS) entry which is preliminary data.</text>
</comment>
<dbReference type="Gene3D" id="3.40.1190.20">
    <property type="match status" value="1"/>
</dbReference>
<dbReference type="GO" id="GO:0006974">
    <property type="term" value="P:DNA damage response"/>
    <property type="evidence" value="ECO:0007669"/>
    <property type="project" value="TreeGrafter"/>
</dbReference>
<dbReference type="OrthoDB" id="9775849at2"/>
<accession>A0A2T1HTR6</accession>
<organism evidence="5 6">
    <name type="scientific">Alsobacter soli</name>
    <dbReference type="NCBI Taxonomy" id="2109933"/>
    <lineage>
        <taxon>Bacteria</taxon>
        <taxon>Pseudomonadati</taxon>
        <taxon>Pseudomonadota</taxon>
        <taxon>Alphaproteobacteria</taxon>
        <taxon>Hyphomicrobiales</taxon>
        <taxon>Alsobacteraceae</taxon>
        <taxon>Alsobacter</taxon>
    </lineage>
</organism>
<evidence type="ECO:0000256" key="2">
    <source>
        <dbReference type="ARBA" id="ARBA00022679"/>
    </source>
</evidence>
<evidence type="ECO:0000256" key="1">
    <source>
        <dbReference type="ARBA" id="ARBA00010688"/>
    </source>
</evidence>
<dbReference type="Pfam" id="PF00294">
    <property type="entry name" value="PfkB"/>
    <property type="match status" value="1"/>
</dbReference>
<dbReference type="CDD" id="cd01166">
    <property type="entry name" value="KdgK"/>
    <property type="match status" value="1"/>
</dbReference>
<dbReference type="SUPFAM" id="SSF53613">
    <property type="entry name" value="Ribokinase-like"/>
    <property type="match status" value="1"/>
</dbReference>
<protein>
    <submittedName>
        <fullName evidence="5">2-dehydro-3-deoxygluconokinase</fullName>
    </submittedName>
</protein>
<dbReference type="RefSeq" id="WP_106336916.1">
    <property type="nucleotide sequence ID" value="NZ_PVZS01000010.1"/>
</dbReference>
<dbReference type="InterPro" id="IPR050306">
    <property type="entry name" value="PfkB_Carbo_kinase"/>
</dbReference>
<sequence>MKSLDVLAMGEPMLEFSQVERGGETLFLPGYGGDTSNAAVSAARNGAKAAYFTALGDDPFGRQILGLWEREGVDASTVIRRPGAHTGIYFISHDGEGHHFSYLRAGSAASLVSPGEVPAAQVAAARVLHVSAISQAISDSACDAVFHALKVAREAGTAVCYDTNLRLRLWPLERARAIVHAAVAMSDIARPGLDDARQLTGLHSPEEICRFYLSLGCRIVALTMGVDGAMVATPGETRVIPAHKVAAVDATGAGDAFDGAFLAQWLRSGDPFASADYANAAAALSTLGYGAVAPLPRRADVEAFLAAC</sequence>
<dbReference type="GO" id="GO:0019698">
    <property type="term" value="P:D-galacturonate catabolic process"/>
    <property type="evidence" value="ECO:0007669"/>
    <property type="project" value="TreeGrafter"/>
</dbReference>
<dbReference type="EMBL" id="PVZS01000010">
    <property type="protein sequence ID" value="PSC04929.1"/>
    <property type="molecule type" value="Genomic_DNA"/>
</dbReference>
<reference evidence="6" key="1">
    <citation type="submission" date="2018-03" db="EMBL/GenBank/DDBJ databases">
        <authorList>
            <person name="Sun L."/>
            <person name="Liu H."/>
            <person name="Chen W."/>
            <person name="Huang K."/>
            <person name="Liu W."/>
            <person name="Gao X."/>
        </authorList>
    </citation>
    <scope>NUCLEOTIDE SEQUENCE [LARGE SCALE GENOMIC DNA]</scope>
    <source>
        <strain evidence="6">SH9</strain>
    </source>
</reference>
<dbReference type="GO" id="GO:0005829">
    <property type="term" value="C:cytosol"/>
    <property type="evidence" value="ECO:0007669"/>
    <property type="project" value="TreeGrafter"/>
</dbReference>
<dbReference type="GO" id="GO:0042840">
    <property type="term" value="P:D-glucuronate catabolic process"/>
    <property type="evidence" value="ECO:0007669"/>
    <property type="project" value="TreeGrafter"/>
</dbReference>
<gene>
    <name evidence="5" type="ORF">SLNSH_10780</name>
</gene>
<keyword evidence="3 5" id="KW-0418">Kinase</keyword>
<dbReference type="InterPro" id="IPR011611">
    <property type="entry name" value="PfkB_dom"/>
</dbReference>
<dbReference type="PANTHER" id="PTHR43085">
    <property type="entry name" value="HEXOKINASE FAMILY MEMBER"/>
    <property type="match status" value="1"/>
</dbReference>
<evidence type="ECO:0000256" key="3">
    <source>
        <dbReference type="ARBA" id="ARBA00022777"/>
    </source>
</evidence>
<dbReference type="GO" id="GO:0008673">
    <property type="term" value="F:2-dehydro-3-deoxygluconokinase activity"/>
    <property type="evidence" value="ECO:0007669"/>
    <property type="project" value="TreeGrafter"/>
</dbReference>